<name>A0AAD7PAI7_QUISA</name>
<evidence type="ECO:0000313" key="3">
    <source>
        <dbReference type="Proteomes" id="UP001163823"/>
    </source>
</evidence>
<reference evidence="2" key="1">
    <citation type="journal article" date="2023" name="Science">
        <title>Elucidation of the pathway for biosynthesis of saponin adjuvants from the soapbark tree.</title>
        <authorList>
            <person name="Reed J."/>
            <person name="Orme A."/>
            <person name="El-Demerdash A."/>
            <person name="Owen C."/>
            <person name="Martin L.B.B."/>
            <person name="Misra R.C."/>
            <person name="Kikuchi S."/>
            <person name="Rejzek M."/>
            <person name="Martin A.C."/>
            <person name="Harkess A."/>
            <person name="Leebens-Mack J."/>
            <person name="Louveau T."/>
            <person name="Stephenson M.J."/>
            <person name="Osbourn A."/>
        </authorList>
    </citation>
    <scope>NUCLEOTIDE SEQUENCE</scope>
    <source>
        <strain evidence="2">S10</strain>
    </source>
</reference>
<keyword evidence="3" id="KW-1185">Reference proteome</keyword>
<dbReference type="InterPro" id="IPR006502">
    <property type="entry name" value="PDDEXK-like"/>
</dbReference>
<sequence>MEGELPGILATRQNSGHEMVSFSDTLFGFLEDVENSSGNSCNSNEYEDDGDYEDEKHGNVQKNKAFWEKQDQLLQDTLCRSSATESKIRQATNEAMKELHLSCKQYCICGRTVAEKGCRNCLQREICKWLLSLGYNCSICKSKWKSSTQIPSGEHTYLEVMVDASNAKNEMRVIIELNFRAEFEMARANEEYNRLVCRLPELFVGKTERLRNLIKIMCSSAKKCMKEKKMYLGPWRKQRYMQAKWLGTCERSTPAPSPPPPPPPPPPPLPVIYLDRPPKSRASMLTFDLLENFPGLHHTVVAVV</sequence>
<organism evidence="2 3">
    <name type="scientific">Quillaja saponaria</name>
    <name type="common">Soap bark tree</name>
    <dbReference type="NCBI Taxonomy" id="32244"/>
    <lineage>
        <taxon>Eukaryota</taxon>
        <taxon>Viridiplantae</taxon>
        <taxon>Streptophyta</taxon>
        <taxon>Embryophyta</taxon>
        <taxon>Tracheophyta</taxon>
        <taxon>Spermatophyta</taxon>
        <taxon>Magnoliopsida</taxon>
        <taxon>eudicotyledons</taxon>
        <taxon>Gunneridae</taxon>
        <taxon>Pentapetalae</taxon>
        <taxon>rosids</taxon>
        <taxon>fabids</taxon>
        <taxon>Fabales</taxon>
        <taxon>Quillajaceae</taxon>
        <taxon>Quillaja</taxon>
    </lineage>
</organism>
<evidence type="ECO:0000256" key="1">
    <source>
        <dbReference type="SAM" id="MobiDB-lite"/>
    </source>
</evidence>
<feature type="region of interest" description="Disordered" evidence="1">
    <location>
        <begin position="249"/>
        <end position="270"/>
    </location>
</feature>
<dbReference type="EMBL" id="JARAOO010000012">
    <property type="protein sequence ID" value="KAJ7948326.1"/>
    <property type="molecule type" value="Genomic_DNA"/>
</dbReference>
<dbReference type="Proteomes" id="UP001163823">
    <property type="component" value="Chromosome 12"/>
</dbReference>
<accession>A0AAD7PAI7</accession>
<protein>
    <submittedName>
        <fullName evidence="2">Uncharacterized protein</fullName>
    </submittedName>
</protein>
<gene>
    <name evidence="2" type="ORF">O6P43_028821</name>
</gene>
<dbReference type="NCBIfam" id="TIGR01615">
    <property type="entry name" value="A_thal_3542"/>
    <property type="match status" value="1"/>
</dbReference>
<feature type="compositionally biased region" description="Pro residues" evidence="1">
    <location>
        <begin position="255"/>
        <end position="270"/>
    </location>
</feature>
<evidence type="ECO:0000313" key="2">
    <source>
        <dbReference type="EMBL" id="KAJ7948326.1"/>
    </source>
</evidence>
<comment type="caution">
    <text evidence="2">The sequence shown here is derived from an EMBL/GenBank/DDBJ whole genome shotgun (WGS) entry which is preliminary data.</text>
</comment>
<dbReference type="Pfam" id="PF04720">
    <property type="entry name" value="PDDEXK_6"/>
    <property type="match status" value="1"/>
</dbReference>
<dbReference type="KEGG" id="qsa:O6P43_028821"/>
<dbReference type="PANTHER" id="PTHR31579:SF58">
    <property type="entry name" value="PLANT-SPECIFIC DOMAIN TIGR01615 FAMILY PROTEIN"/>
    <property type="match status" value="1"/>
</dbReference>
<proteinExistence type="predicted"/>
<dbReference type="AlphaFoldDB" id="A0AAD7PAI7"/>
<dbReference type="PANTHER" id="PTHR31579">
    <property type="entry name" value="OS03G0796600 PROTEIN"/>
    <property type="match status" value="1"/>
</dbReference>
<feature type="region of interest" description="Disordered" evidence="1">
    <location>
        <begin position="37"/>
        <end position="57"/>
    </location>
</feature>